<dbReference type="EMBL" id="OU898281">
    <property type="protein sequence ID" value="CAG9835541.1"/>
    <property type="molecule type" value="Genomic_DNA"/>
</dbReference>
<evidence type="ECO:0000313" key="2">
    <source>
        <dbReference type="Proteomes" id="UP001153709"/>
    </source>
</evidence>
<keyword evidence="2" id="KW-1185">Reference proteome</keyword>
<evidence type="ECO:0000313" key="1">
    <source>
        <dbReference type="EMBL" id="CAG9835541.1"/>
    </source>
</evidence>
<reference evidence="1" key="1">
    <citation type="submission" date="2022-01" db="EMBL/GenBank/DDBJ databases">
        <authorList>
            <person name="King R."/>
        </authorList>
    </citation>
    <scope>NUCLEOTIDE SEQUENCE</scope>
</reference>
<organism evidence="1 2">
    <name type="scientific">Diabrotica balteata</name>
    <name type="common">Banded cucumber beetle</name>
    <dbReference type="NCBI Taxonomy" id="107213"/>
    <lineage>
        <taxon>Eukaryota</taxon>
        <taxon>Metazoa</taxon>
        <taxon>Ecdysozoa</taxon>
        <taxon>Arthropoda</taxon>
        <taxon>Hexapoda</taxon>
        <taxon>Insecta</taxon>
        <taxon>Pterygota</taxon>
        <taxon>Neoptera</taxon>
        <taxon>Endopterygota</taxon>
        <taxon>Coleoptera</taxon>
        <taxon>Polyphaga</taxon>
        <taxon>Cucujiformia</taxon>
        <taxon>Chrysomeloidea</taxon>
        <taxon>Chrysomelidae</taxon>
        <taxon>Galerucinae</taxon>
        <taxon>Diabroticina</taxon>
        <taxon>Diabroticites</taxon>
        <taxon>Diabrotica</taxon>
    </lineage>
</organism>
<gene>
    <name evidence="1" type="ORF">DIABBA_LOCUS8724</name>
</gene>
<dbReference type="OrthoDB" id="6077919at2759"/>
<name>A0A9N9T727_DIABA</name>
<sequence>MTLNDHQPTKTEQEPPNTALSIHIKEEYSKLKCELDYIHRDNLNLKLLPIQLDKFSQVEDKTFDLLGTEPIESKEEFTYCFKCNFCVKNVL</sequence>
<dbReference type="AlphaFoldDB" id="A0A9N9T727"/>
<proteinExistence type="predicted"/>
<dbReference type="Proteomes" id="UP001153709">
    <property type="component" value="Chromosome 6"/>
</dbReference>
<protein>
    <submittedName>
        <fullName evidence="1">Uncharacterized protein</fullName>
    </submittedName>
</protein>
<accession>A0A9N9T727</accession>